<dbReference type="GO" id="GO:0097367">
    <property type="term" value="F:carbohydrate derivative binding"/>
    <property type="evidence" value="ECO:0007669"/>
    <property type="project" value="InterPro"/>
</dbReference>
<comment type="pathway">
    <text evidence="1 7 8">Carbohydrate degradation; glycolysis; D-glyceraldehyde 3-phosphate and glycerone phosphate from D-glucose: step 2/4.</text>
</comment>
<dbReference type="Gene3D" id="3.40.50.10490">
    <property type="entry name" value="Glucose-6-phosphate isomerase like protein, domain 1"/>
    <property type="match status" value="2"/>
</dbReference>
<evidence type="ECO:0000256" key="3">
    <source>
        <dbReference type="ARBA" id="ARBA00022432"/>
    </source>
</evidence>
<reference evidence="9 10" key="1">
    <citation type="submission" date="2015-11" db="EMBL/GenBank/DDBJ databases">
        <title>Genomic analysis of 38 Legionella species identifies large and diverse effector repertoires.</title>
        <authorList>
            <person name="Burstein D."/>
            <person name="Amaro F."/>
            <person name="Zusman T."/>
            <person name="Lifshitz Z."/>
            <person name="Cohen O."/>
            <person name="Gilbert J.A."/>
            <person name="Pupko T."/>
            <person name="Shuman H.A."/>
            <person name="Segal G."/>
        </authorList>
    </citation>
    <scope>NUCLEOTIDE SEQUENCE [LARGE SCALE GENOMIC DNA]</scope>
    <source>
        <strain evidence="9 10">Bercovier 4</strain>
    </source>
</reference>
<dbReference type="PANTHER" id="PTHR11469">
    <property type="entry name" value="GLUCOSE-6-PHOSPHATE ISOMERASE"/>
    <property type="match status" value="1"/>
</dbReference>
<dbReference type="GO" id="GO:0006094">
    <property type="term" value="P:gluconeogenesis"/>
    <property type="evidence" value="ECO:0007669"/>
    <property type="project" value="UniProtKB-UniRule"/>
</dbReference>
<dbReference type="InterPro" id="IPR035482">
    <property type="entry name" value="SIS_PGI_2"/>
</dbReference>
<dbReference type="InterPro" id="IPR046348">
    <property type="entry name" value="SIS_dom_sf"/>
</dbReference>
<keyword evidence="5 7" id="KW-0413">Isomerase</keyword>
<dbReference type="CDD" id="cd05016">
    <property type="entry name" value="SIS_PGI_2"/>
    <property type="match status" value="1"/>
</dbReference>
<dbReference type="Pfam" id="PF00342">
    <property type="entry name" value="PGI"/>
    <property type="match status" value="1"/>
</dbReference>
<dbReference type="GO" id="GO:0051156">
    <property type="term" value="P:glucose 6-phosphate metabolic process"/>
    <property type="evidence" value="ECO:0007669"/>
    <property type="project" value="TreeGrafter"/>
</dbReference>
<proteinExistence type="inferred from homology"/>
<dbReference type="InterPro" id="IPR001672">
    <property type="entry name" value="G6P_Isomerase"/>
</dbReference>
<feature type="active site" description="Proton donor" evidence="7">
    <location>
        <position position="344"/>
    </location>
</feature>
<evidence type="ECO:0000256" key="5">
    <source>
        <dbReference type="ARBA" id="ARBA00023235"/>
    </source>
</evidence>
<dbReference type="UniPathway" id="UPA00109">
    <property type="reaction ID" value="UER00181"/>
</dbReference>
<evidence type="ECO:0000256" key="4">
    <source>
        <dbReference type="ARBA" id="ARBA00023152"/>
    </source>
</evidence>
<name>A0A0W0WNS2_9GAMM</name>
<feature type="active site" evidence="7">
    <location>
        <position position="479"/>
    </location>
</feature>
<dbReference type="Proteomes" id="UP000054761">
    <property type="component" value="Unassembled WGS sequence"/>
</dbReference>
<evidence type="ECO:0000313" key="9">
    <source>
        <dbReference type="EMBL" id="KTD33973.1"/>
    </source>
</evidence>
<evidence type="ECO:0000313" key="10">
    <source>
        <dbReference type="Proteomes" id="UP000054761"/>
    </source>
</evidence>
<dbReference type="UniPathway" id="UPA00138"/>
<keyword evidence="3 7" id="KW-0312">Gluconeogenesis</keyword>
<evidence type="ECO:0000256" key="2">
    <source>
        <dbReference type="ARBA" id="ARBA00006604"/>
    </source>
</evidence>
<accession>A0A0W0WNS2</accession>
<dbReference type="CDD" id="cd05015">
    <property type="entry name" value="SIS_PGI_1"/>
    <property type="match status" value="1"/>
</dbReference>
<dbReference type="GO" id="GO:0048029">
    <property type="term" value="F:monosaccharide binding"/>
    <property type="evidence" value="ECO:0007669"/>
    <property type="project" value="TreeGrafter"/>
</dbReference>
<dbReference type="GO" id="GO:0005829">
    <property type="term" value="C:cytosol"/>
    <property type="evidence" value="ECO:0007669"/>
    <property type="project" value="TreeGrafter"/>
</dbReference>
<dbReference type="STRING" id="454.Lisr_0151"/>
<comment type="function">
    <text evidence="7">Catalyzes the reversible isomerization of glucose-6-phosphate to fructose-6-phosphate.</text>
</comment>
<keyword evidence="7" id="KW-0963">Cytoplasm</keyword>
<dbReference type="PROSITE" id="PS00765">
    <property type="entry name" value="P_GLUCOSE_ISOMERASE_1"/>
    <property type="match status" value="1"/>
</dbReference>
<comment type="similarity">
    <text evidence="2 7 8">Belongs to the GPI family.</text>
</comment>
<dbReference type="EC" id="5.3.1.9" evidence="7"/>
<organism evidence="9 10">
    <name type="scientific">Legionella israelensis</name>
    <dbReference type="NCBI Taxonomy" id="454"/>
    <lineage>
        <taxon>Bacteria</taxon>
        <taxon>Pseudomonadati</taxon>
        <taxon>Pseudomonadota</taxon>
        <taxon>Gammaproteobacteria</taxon>
        <taxon>Legionellales</taxon>
        <taxon>Legionellaceae</taxon>
        <taxon>Legionella</taxon>
    </lineage>
</organism>
<dbReference type="InterPro" id="IPR035476">
    <property type="entry name" value="SIS_PGI_1"/>
</dbReference>
<keyword evidence="10" id="KW-1185">Reference proteome</keyword>
<dbReference type="PANTHER" id="PTHR11469:SF1">
    <property type="entry name" value="GLUCOSE-6-PHOSPHATE ISOMERASE"/>
    <property type="match status" value="1"/>
</dbReference>
<dbReference type="PROSITE" id="PS00174">
    <property type="entry name" value="P_GLUCOSE_ISOMERASE_2"/>
    <property type="match status" value="1"/>
</dbReference>
<dbReference type="AlphaFoldDB" id="A0A0W0WNS2"/>
<comment type="caution">
    <text evidence="9">The sequence shown here is derived from an EMBL/GenBank/DDBJ whole genome shotgun (WGS) entry which is preliminary data.</text>
</comment>
<dbReference type="GO" id="GO:0006096">
    <property type="term" value="P:glycolytic process"/>
    <property type="evidence" value="ECO:0007669"/>
    <property type="project" value="UniProtKB-UniRule"/>
</dbReference>
<dbReference type="EMBL" id="LNYH01000005">
    <property type="protein sequence ID" value="KTD33973.1"/>
    <property type="molecule type" value="Genomic_DNA"/>
</dbReference>
<dbReference type="PATRIC" id="fig|454.4.peg.158"/>
<dbReference type="PROSITE" id="PS51463">
    <property type="entry name" value="P_GLUCOSE_ISOMERASE_3"/>
    <property type="match status" value="1"/>
</dbReference>
<dbReference type="SUPFAM" id="SSF53697">
    <property type="entry name" value="SIS domain"/>
    <property type="match status" value="1"/>
</dbReference>
<comment type="pathway">
    <text evidence="7">Carbohydrate biosynthesis; gluconeogenesis.</text>
</comment>
<comment type="subcellular location">
    <subcellularLocation>
        <location evidence="7">Cytoplasm</location>
    </subcellularLocation>
</comment>
<evidence type="ECO:0000256" key="1">
    <source>
        <dbReference type="ARBA" id="ARBA00004926"/>
    </source>
</evidence>
<dbReference type="HAMAP" id="MF_00473">
    <property type="entry name" value="G6P_isomerase"/>
    <property type="match status" value="1"/>
</dbReference>
<sequence>MRHLSELLSWQNLQKQAQSFALPTINDLKHHQPKQTRFNTNGITLDFSRQRLTETILENLLDLAKECRLQDKIHALLNGEKLNISENRPALHTALRVPEHTVLSVDEKNIIPEIIATREKIQHIAEKIRHREWLGFSGKAIKDIVNIGMGGSDLGPRFCIKALAEFSDKDLGYHFVSDADPNSFKQAVNGLHPETTLFIISSKSFSTEETLYNARKAIAWLGSPQHIDKHFIAVTARSDKAHQFGIRNVLPIWDWVGGRYSMCSAINLITAIAVGFEHFNELLAGAHYMDEHFRKNELNENLPVLLALIGIWNINFLHIHNLLILKYAQQLEYLVPYIQQLDMESNGKSINTQSMAINYATGPIIWGGLGNQAQHSYYQSLCQGTHKVAADFISLKSFNGELINDLCEANMRILAQGVHSENNPNGYIPGNVPINHLTLDDCTPFNIGALIALYEHKIFTQSIIWGINPFDQPGVESAKKAFNINHTVEMVS</sequence>
<keyword evidence="4 7" id="KW-0324">Glycolysis</keyword>
<dbReference type="PRINTS" id="PR00662">
    <property type="entry name" value="G6PISOMERASE"/>
</dbReference>
<evidence type="ECO:0000256" key="7">
    <source>
        <dbReference type="HAMAP-Rule" id="MF_00473"/>
    </source>
</evidence>
<comment type="catalytic activity">
    <reaction evidence="6 7 8">
        <text>alpha-D-glucose 6-phosphate = beta-D-fructose 6-phosphate</text>
        <dbReference type="Rhea" id="RHEA:11816"/>
        <dbReference type="ChEBI" id="CHEBI:57634"/>
        <dbReference type="ChEBI" id="CHEBI:58225"/>
        <dbReference type="EC" id="5.3.1.9"/>
    </reaction>
</comment>
<gene>
    <name evidence="9" type="primary">gpi</name>
    <name evidence="7" type="synonym">pgi</name>
    <name evidence="9" type="ORF">Lisr_0151</name>
</gene>
<dbReference type="OrthoDB" id="140919at2"/>
<evidence type="ECO:0000256" key="8">
    <source>
        <dbReference type="RuleBase" id="RU000612"/>
    </source>
</evidence>
<evidence type="ECO:0000256" key="6">
    <source>
        <dbReference type="ARBA" id="ARBA00029321"/>
    </source>
</evidence>
<dbReference type="GO" id="GO:0004347">
    <property type="term" value="F:glucose-6-phosphate isomerase activity"/>
    <property type="evidence" value="ECO:0007669"/>
    <property type="project" value="UniProtKB-UniRule"/>
</dbReference>
<dbReference type="NCBIfam" id="NF001211">
    <property type="entry name" value="PRK00179.1"/>
    <property type="match status" value="1"/>
</dbReference>
<feature type="active site" evidence="7">
    <location>
        <position position="375"/>
    </location>
</feature>
<dbReference type="InterPro" id="IPR018189">
    <property type="entry name" value="Phosphoglucose_isomerase_CS"/>
</dbReference>
<dbReference type="RefSeq" id="WP_058500611.1">
    <property type="nucleotide sequence ID" value="NZ_CAAAJA010000005.1"/>
</dbReference>
<protein>
    <recommendedName>
        <fullName evidence="7">Glucose-6-phosphate isomerase</fullName>
        <shortName evidence="7">GPI</shortName>
        <ecNumber evidence="7">5.3.1.9</ecNumber>
    </recommendedName>
    <alternativeName>
        <fullName evidence="7">Phosphoglucose isomerase</fullName>
        <shortName evidence="7">PGI</shortName>
    </alternativeName>
    <alternativeName>
        <fullName evidence="7">Phosphohexose isomerase</fullName>
        <shortName evidence="7">PHI</shortName>
    </alternativeName>
</protein>